<keyword evidence="10" id="KW-1185">Reference proteome</keyword>
<dbReference type="GO" id="GO:0000155">
    <property type="term" value="F:phosphorelay sensor kinase activity"/>
    <property type="evidence" value="ECO:0007669"/>
    <property type="project" value="InterPro"/>
</dbReference>
<keyword evidence="6" id="KW-0812">Transmembrane</keyword>
<dbReference type="Gene3D" id="3.30.565.10">
    <property type="entry name" value="Histidine kinase-like ATPase, C-terminal domain"/>
    <property type="match status" value="1"/>
</dbReference>
<accession>A0A934MA18</accession>
<dbReference type="Proteomes" id="UP000602087">
    <property type="component" value="Unassembled WGS sequence"/>
</dbReference>
<sequence length="410" mass="42375">MSSAAGSGASPVRPPAGWGWWDVASVGVPLVTALATWGVTLTGGWPGPERGLASAAVMLVAPVAWLTFGRRVVAEEADGRFWTPRSLAYQGVLVVVLGVATGLAPNAAILQCLAYPTVWFFAAGVRGAVVGSAVVASSMAVGHAAGQEWAPDAVGGAVVIALLSFGLSMGLGLWITRIAAYGEERARLLDELTAAQDRLAHVNRDAGMLEERERIARDIHDTIAQSLTGIVLLAQRAGTELRAGGEDARAAARAAATVAAIEENARDALAEARGLVAAVSPASLDDGGVVAAVRRFAARFERETGIPVAVTDDVRDPVARDTEVVLLRCVQEALANVRKHAGATRTTVHLGSAHGAASVRVEDDGCGFDVDAPHDGFGLEGMRRRLAVDGGRLDVTSGPGTRLTATVPTR</sequence>
<dbReference type="InterPro" id="IPR011712">
    <property type="entry name" value="Sig_transdc_His_kin_sub3_dim/P"/>
</dbReference>
<dbReference type="Pfam" id="PF07730">
    <property type="entry name" value="HisKA_3"/>
    <property type="match status" value="1"/>
</dbReference>
<reference evidence="9" key="1">
    <citation type="submission" date="2020-12" db="EMBL/GenBank/DDBJ databases">
        <title>Sanguibacter suaedae sp. nov., isolated from Suaeda aralocaspica.</title>
        <authorList>
            <person name="Ma Q."/>
        </authorList>
    </citation>
    <scope>NUCLEOTIDE SEQUENCE</scope>
    <source>
        <strain evidence="9">YZGR15</strain>
    </source>
</reference>
<name>A0A934MA18_9MICO</name>
<dbReference type="InterPro" id="IPR050482">
    <property type="entry name" value="Sensor_HK_TwoCompSys"/>
</dbReference>
<feature type="region of interest" description="Disordered" evidence="5">
    <location>
        <begin position="391"/>
        <end position="410"/>
    </location>
</feature>
<keyword evidence="4" id="KW-0175">Coiled coil</keyword>
<evidence type="ECO:0000256" key="5">
    <source>
        <dbReference type="SAM" id="MobiDB-lite"/>
    </source>
</evidence>
<dbReference type="RefSeq" id="WP_198732319.1">
    <property type="nucleotide sequence ID" value="NZ_JAEINH010000001.1"/>
</dbReference>
<organism evidence="9 10">
    <name type="scientific">Sanguibacter suaedae</name>
    <dbReference type="NCBI Taxonomy" id="2795737"/>
    <lineage>
        <taxon>Bacteria</taxon>
        <taxon>Bacillati</taxon>
        <taxon>Actinomycetota</taxon>
        <taxon>Actinomycetes</taxon>
        <taxon>Micrococcales</taxon>
        <taxon>Sanguibacteraceae</taxon>
        <taxon>Sanguibacter</taxon>
    </lineage>
</organism>
<dbReference type="GO" id="GO:0016020">
    <property type="term" value="C:membrane"/>
    <property type="evidence" value="ECO:0007669"/>
    <property type="project" value="InterPro"/>
</dbReference>
<evidence type="ECO:0000313" key="9">
    <source>
        <dbReference type="EMBL" id="MBI9113771.1"/>
    </source>
</evidence>
<dbReference type="EMBL" id="JAEINH010000001">
    <property type="protein sequence ID" value="MBI9113771.1"/>
    <property type="molecule type" value="Genomic_DNA"/>
</dbReference>
<dbReference type="Pfam" id="PF02518">
    <property type="entry name" value="HATPase_c"/>
    <property type="match status" value="1"/>
</dbReference>
<evidence type="ECO:0000256" key="6">
    <source>
        <dbReference type="SAM" id="Phobius"/>
    </source>
</evidence>
<dbReference type="PIRSF" id="PIRSF037434">
    <property type="entry name" value="STHK_ChrS"/>
    <property type="match status" value="1"/>
</dbReference>
<dbReference type="InterPro" id="IPR017205">
    <property type="entry name" value="Sig_transdc_His_kinase_ChrS"/>
</dbReference>
<feature type="transmembrane region" description="Helical" evidence="6">
    <location>
        <begin position="88"/>
        <end position="110"/>
    </location>
</feature>
<keyword evidence="3" id="KW-0902">Two-component regulatory system</keyword>
<feature type="transmembrane region" description="Helical" evidence="6">
    <location>
        <begin position="20"/>
        <end position="39"/>
    </location>
</feature>
<dbReference type="GO" id="GO:0046983">
    <property type="term" value="F:protein dimerization activity"/>
    <property type="evidence" value="ECO:0007669"/>
    <property type="project" value="InterPro"/>
</dbReference>
<comment type="caution">
    <text evidence="9">The sequence shown here is derived from an EMBL/GenBank/DDBJ whole genome shotgun (WGS) entry which is preliminary data.</text>
</comment>
<dbReference type="CDD" id="cd16917">
    <property type="entry name" value="HATPase_UhpB-NarQ-NarX-like"/>
    <property type="match status" value="1"/>
</dbReference>
<dbReference type="AlphaFoldDB" id="A0A934MA18"/>
<feature type="domain" description="Signal transduction histidine kinase subgroup 3 dimerisation and phosphoacceptor" evidence="8">
    <location>
        <begin position="211"/>
        <end position="283"/>
    </location>
</feature>
<keyword evidence="1" id="KW-0808">Transferase</keyword>
<feature type="transmembrane region" description="Helical" evidence="6">
    <location>
        <begin position="117"/>
        <end position="141"/>
    </location>
</feature>
<evidence type="ECO:0000256" key="4">
    <source>
        <dbReference type="SAM" id="Coils"/>
    </source>
</evidence>
<protein>
    <submittedName>
        <fullName evidence="9">Sensor histidine kinase</fullName>
    </submittedName>
</protein>
<dbReference type="Gene3D" id="1.20.5.1930">
    <property type="match status" value="1"/>
</dbReference>
<dbReference type="SUPFAM" id="SSF55874">
    <property type="entry name" value="ATPase domain of HSP90 chaperone/DNA topoisomerase II/histidine kinase"/>
    <property type="match status" value="1"/>
</dbReference>
<dbReference type="InterPro" id="IPR036890">
    <property type="entry name" value="HATPase_C_sf"/>
</dbReference>
<evidence type="ECO:0000256" key="1">
    <source>
        <dbReference type="ARBA" id="ARBA00022679"/>
    </source>
</evidence>
<feature type="transmembrane region" description="Helical" evidence="6">
    <location>
        <begin position="153"/>
        <end position="175"/>
    </location>
</feature>
<keyword evidence="2 9" id="KW-0418">Kinase</keyword>
<evidence type="ECO:0000256" key="2">
    <source>
        <dbReference type="ARBA" id="ARBA00022777"/>
    </source>
</evidence>
<dbReference type="InterPro" id="IPR003594">
    <property type="entry name" value="HATPase_dom"/>
</dbReference>
<proteinExistence type="predicted"/>
<feature type="coiled-coil region" evidence="4">
    <location>
        <begin position="178"/>
        <end position="212"/>
    </location>
</feature>
<evidence type="ECO:0000259" key="7">
    <source>
        <dbReference type="Pfam" id="PF02518"/>
    </source>
</evidence>
<gene>
    <name evidence="9" type="ORF">JAV76_01930</name>
</gene>
<dbReference type="PANTHER" id="PTHR24421">
    <property type="entry name" value="NITRATE/NITRITE SENSOR PROTEIN NARX-RELATED"/>
    <property type="match status" value="1"/>
</dbReference>
<feature type="transmembrane region" description="Helical" evidence="6">
    <location>
        <begin position="51"/>
        <end position="68"/>
    </location>
</feature>
<evidence type="ECO:0000259" key="8">
    <source>
        <dbReference type="Pfam" id="PF07730"/>
    </source>
</evidence>
<evidence type="ECO:0000313" key="10">
    <source>
        <dbReference type="Proteomes" id="UP000602087"/>
    </source>
</evidence>
<keyword evidence="6" id="KW-0472">Membrane</keyword>
<evidence type="ECO:0000256" key="3">
    <source>
        <dbReference type="ARBA" id="ARBA00023012"/>
    </source>
</evidence>
<keyword evidence="6" id="KW-1133">Transmembrane helix</keyword>
<feature type="domain" description="Histidine kinase/HSP90-like ATPase" evidence="7">
    <location>
        <begin position="324"/>
        <end position="409"/>
    </location>
</feature>